<sequence>MKKKARQEPVSWKQMPQHMRLPLKSEQDNLSLSAESFLGGPGPCGCSALIQLIFRLMDATNAASHAESRTPCSGCTAASGIMSRERLLLCHGGIKVLFLFTDLTLSKLCIQAYRTSQMLNSENTEAAATPMDNTDSSARVSSQQDVSDSEKAAAPASSPPAPPDGGTTAWLVVLGGWCTAFCSFGWLNSIGVFQQYYQKVLLHNQNASTVSWIPSLQIFFILGLGPIVGMLFDKYGPRYLLLIGTLMHVFGIMMASISTQYWQILLAQGVCSGIGVSAVFQPPLSCVAGYFSKRRGAAFGILSTGASVGGVVWPIMVTHLIRLVGFGWAMRTCAFVNLALLTIPNITVRCFQPPVPKKVTGAQLAKPFREVDYLLVAAGFLFLTYGVFVPLNYLPVQAAAAGLSPNLVQYLLPILNGASLFGRLFAGFMGDQIGRFNILIVCCYLSGIWILALWLSDSSRPALVAFAALFGFSSGAYISLVTPIVAQISPLPEIGFRTGIVFFVASIGGLTTNPLSGALIDSSAGYPGMKIFAGIICLVGTTFILLERFKKTGLRLLVAF</sequence>
<dbReference type="EMBL" id="LUKN01000141">
    <property type="protein sequence ID" value="OAR05715.1"/>
    <property type="molecule type" value="Genomic_DNA"/>
</dbReference>
<organism evidence="10 11">
    <name type="scientific">Cordyceps confragosa</name>
    <name type="common">Lecanicillium lecanii</name>
    <dbReference type="NCBI Taxonomy" id="2714763"/>
    <lineage>
        <taxon>Eukaryota</taxon>
        <taxon>Fungi</taxon>
        <taxon>Dikarya</taxon>
        <taxon>Ascomycota</taxon>
        <taxon>Pezizomycotina</taxon>
        <taxon>Sordariomycetes</taxon>
        <taxon>Hypocreomycetidae</taxon>
        <taxon>Hypocreales</taxon>
        <taxon>Cordycipitaceae</taxon>
        <taxon>Akanthomyces</taxon>
    </lineage>
</organism>
<keyword evidence="6 8" id="KW-0472">Membrane</keyword>
<feature type="transmembrane region" description="Helical" evidence="8">
    <location>
        <begin position="239"/>
        <end position="258"/>
    </location>
</feature>
<dbReference type="InterPro" id="IPR011701">
    <property type="entry name" value="MFS"/>
</dbReference>
<evidence type="ECO:0000256" key="2">
    <source>
        <dbReference type="ARBA" id="ARBA00006727"/>
    </source>
</evidence>
<feature type="transmembrane region" description="Helical" evidence="8">
    <location>
        <begin position="328"/>
        <end position="348"/>
    </location>
</feature>
<comment type="similarity">
    <text evidence="2">Belongs to the major facilitator superfamily. Monocarboxylate porter (TC 2.A.1.13) family.</text>
</comment>
<dbReference type="SUPFAM" id="SSF103473">
    <property type="entry name" value="MFS general substrate transporter"/>
    <property type="match status" value="1"/>
</dbReference>
<comment type="caution">
    <text evidence="10">The sequence shown here is derived from an EMBL/GenBank/DDBJ whole genome shotgun (WGS) entry which is preliminary data.</text>
</comment>
<dbReference type="InterPro" id="IPR020846">
    <property type="entry name" value="MFS_dom"/>
</dbReference>
<accession>A0A179ITQ0</accession>
<feature type="transmembrane region" description="Helical" evidence="8">
    <location>
        <begin position="169"/>
        <end position="192"/>
    </location>
</feature>
<evidence type="ECO:0000256" key="1">
    <source>
        <dbReference type="ARBA" id="ARBA00004141"/>
    </source>
</evidence>
<feature type="transmembrane region" description="Helical" evidence="8">
    <location>
        <begin position="407"/>
        <end position="426"/>
    </location>
</feature>
<evidence type="ECO:0000313" key="11">
    <source>
        <dbReference type="Proteomes" id="UP000243081"/>
    </source>
</evidence>
<evidence type="ECO:0000256" key="3">
    <source>
        <dbReference type="ARBA" id="ARBA00022448"/>
    </source>
</evidence>
<feature type="transmembrane region" description="Helical" evidence="8">
    <location>
        <begin position="264"/>
        <end position="284"/>
    </location>
</feature>
<dbReference type="CDD" id="cd17352">
    <property type="entry name" value="MFS_MCT_SLC16"/>
    <property type="match status" value="1"/>
</dbReference>
<feature type="transmembrane region" description="Helical" evidence="8">
    <location>
        <begin position="438"/>
        <end position="456"/>
    </location>
</feature>
<evidence type="ECO:0000256" key="6">
    <source>
        <dbReference type="ARBA" id="ARBA00023136"/>
    </source>
</evidence>
<gene>
    <name evidence="10" type="ORF">LLEC1_03951</name>
</gene>
<feature type="transmembrane region" description="Helical" evidence="8">
    <location>
        <begin position="462"/>
        <end position="486"/>
    </location>
</feature>
<evidence type="ECO:0000256" key="4">
    <source>
        <dbReference type="ARBA" id="ARBA00022692"/>
    </source>
</evidence>
<dbReference type="GO" id="GO:0016020">
    <property type="term" value="C:membrane"/>
    <property type="evidence" value="ECO:0007669"/>
    <property type="project" value="UniProtKB-SubCell"/>
</dbReference>
<dbReference type="PROSITE" id="PS50850">
    <property type="entry name" value="MFS"/>
    <property type="match status" value="1"/>
</dbReference>
<keyword evidence="11" id="KW-1185">Reference proteome</keyword>
<feature type="transmembrane region" description="Helical" evidence="8">
    <location>
        <begin position="498"/>
        <end position="520"/>
    </location>
</feature>
<comment type="subcellular location">
    <subcellularLocation>
        <location evidence="1">Membrane</location>
        <topology evidence="1">Multi-pass membrane protein</topology>
    </subcellularLocation>
</comment>
<evidence type="ECO:0000256" key="8">
    <source>
        <dbReference type="SAM" id="Phobius"/>
    </source>
</evidence>
<feature type="transmembrane region" description="Helical" evidence="8">
    <location>
        <begin position="373"/>
        <end position="395"/>
    </location>
</feature>
<dbReference type="AlphaFoldDB" id="A0A179ITQ0"/>
<evidence type="ECO:0000313" key="10">
    <source>
        <dbReference type="EMBL" id="OAR05715.1"/>
    </source>
</evidence>
<dbReference type="GO" id="GO:0022857">
    <property type="term" value="F:transmembrane transporter activity"/>
    <property type="evidence" value="ECO:0007669"/>
    <property type="project" value="InterPro"/>
</dbReference>
<dbReference type="OrthoDB" id="5667at2759"/>
<dbReference type="PANTHER" id="PTHR11360:SF224">
    <property type="entry name" value="MAJOR FACILITATOR SUPERFAMILY (MFS) PROFILE DOMAIN-CONTAINING PROTEIN-RELATED"/>
    <property type="match status" value="1"/>
</dbReference>
<protein>
    <recommendedName>
        <fullName evidence="9">Major facilitator superfamily (MFS) profile domain-containing protein</fullName>
    </recommendedName>
</protein>
<proteinExistence type="inferred from homology"/>
<feature type="transmembrane region" description="Helical" evidence="8">
    <location>
        <begin position="296"/>
        <end position="316"/>
    </location>
</feature>
<name>A0A179ITQ0_CORDF</name>
<feature type="transmembrane region" description="Helical" evidence="8">
    <location>
        <begin position="526"/>
        <end position="546"/>
    </location>
</feature>
<reference evidence="10 11" key="1">
    <citation type="submission" date="2016-03" db="EMBL/GenBank/DDBJ databases">
        <title>Fine-scale spatial genetic structure of a fungal parasite of coffee scale insects.</title>
        <authorList>
            <person name="Jackson D."/>
            <person name="Zemenick K.A."/>
            <person name="Malloure B."/>
            <person name="Quandt C.A."/>
            <person name="James T.Y."/>
        </authorList>
    </citation>
    <scope>NUCLEOTIDE SEQUENCE [LARGE SCALE GENOMIC DNA]</scope>
    <source>
        <strain evidence="10 11">UM487</strain>
    </source>
</reference>
<evidence type="ECO:0000256" key="5">
    <source>
        <dbReference type="ARBA" id="ARBA00022989"/>
    </source>
</evidence>
<evidence type="ECO:0000259" key="9">
    <source>
        <dbReference type="PROSITE" id="PS50850"/>
    </source>
</evidence>
<dbReference type="OMA" id="HIFGVMM"/>
<dbReference type="InterPro" id="IPR050327">
    <property type="entry name" value="Proton-linked_MCT"/>
</dbReference>
<feature type="compositionally biased region" description="Polar residues" evidence="7">
    <location>
        <begin position="125"/>
        <end position="146"/>
    </location>
</feature>
<feature type="region of interest" description="Disordered" evidence="7">
    <location>
        <begin position="125"/>
        <end position="163"/>
    </location>
</feature>
<dbReference type="Gene3D" id="1.20.1250.20">
    <property type="entry name" value="MFS general substrate transporter like domains"/>
    <property type="match status" value="2"/>
</dbReference>
<dbReference type="InterPro" id="IPR036259">
    <property type="entry name" value="MFS_trans_sf"/>
</dbReference>
<feature type="domain" description="Major facilitator superfamily (MFS) profile" evidence="9">
    <location>
        <begin position="168"/>
        <end position="552"/>
    </location>
</feature>
<keyword evidence="5 8" id="KW-1133">Transmembrane helix</keyword>
<keyword evidence="3" id="KW-0813">Transport</keyword>
<keyword evidence="4 8" id="KW-0812">Transmembrane</keyword>
<evidence type="ECO:0000256" key="7">
    <source>
        <dbReference type="SAM" id="MobiDB-lite"/>
    </source>
</evidence>
<dbReference type="Proteomes" id="UP000243081">
    <property type="component" value="Unassembled WGS sequence"/>
</dbReference>
<dbReference type="Pfam" id="PF07690">
    <property type="entry name" value="MFS_1"/>
    <property type="match status" value="1"/>
</dbReference>
<dbReference type="PANTHER" id="PTHR11360">
    <property type="entry name" value="MONOCARBOXYLATE TRANSPORTER"/>
    <property type="match status" value="1"/>
</dbReference>
<feature type="transmembrane region" description="Helical" evidence="8">
    <location>
        <begin position="212"/>
        <end position="232"/>
    </location>
</feature>